<comment type="similarity">
    <text evidence="2">Belongs to the complex I NDUFA5 subunit family.</text>
</comment>
<reference evidence="9" key="1">
    <citation type="submission" date="2023-11" db="EMBL/GenBank/DDBJ databases">
        <authorList>
            <person name="Alioto T."/>
            <person name="Alioto T."/>
            <person name="Gomez Garrido J."/>
        </authorList>
    </citation>
    <scope>NUCLEOTIDE SEQUENCE</scope>
</reference>
<dbReference type="Pfam" id="PF04716">
    <property type="entry name" value="ETC_C1_NDUFA5"/>
    <property type="match status" value="1"/>
</dbReference>
<dbReference type="PANTHER" id="PTHR12653:SF0">
    <property type="entry name" value="NADH DEHYDROGENASE [UBIQUINONE] 1 ALPHA SUBCOMPLEX SUBUNIT 5"/>
    <property type="match status" value="1"/>
</dbReference>
<evidence type="ECO:0000313" key="9">
    <source>
        <dbReference type="EMBL" id="CAK4023960.1"/>
    </source>
</evidence>
<evidence type="ECO:0000256" key="7">
    <source>
        <dbReference type="ARBA" id="ARBA00023128"/>
    </source>
</evidence>
<dbReference type="AlphaFoldDB" id="A0AAI9EAY0"/>
<name>A0AAI9EAY0_9PEZI</name>
<evidence type="ECO:0000256" key="5">
    <source>
        <dbReference type="ARBA" id="ARBA00022792"/>
    </source>
</evidence>
<dbReference type="GO" id="GO:0022904">
    <property type="term" value="P:respiratory electron transport chain"/>
    <property type="evidence" value="ECO:0007669"/>
    <property type="project" value="InterPro"/>
</dbReference>
<evidence type="ECO:0000256" key="1">
    <source>
        <dbReference type="ARBA" id="ARBA00004443"/>
    </source>
</evidence>
<gene>
    <name evidence="9" type="ORF">LECACI_7A004895</name>
</gene>
<dbReference type="EMBL" id="CAVMBE010000028">
    <property type="protein sequence ID" value="CAK4023960.1"/>
    <property type="molecule type" value="Genomic_DNA"/>
</dbReference>
<comment type="caution">
    <text evidence="9">The sequence shown here is derived from an EMBL/GenBank/DDBJ whole genome shotgun (WGS) entry which is preliminary data.</text>
</comment>
<proteinExistence type="inferred from homology"/>
<evidence type="ECO:0000313" key="10">
    <source>
        <dbReference type="Proteomes" id="UP001296104"/>
    </source>
</evidence>
<keyword evidence="8" id="KW-0472">Membrane</keyword>
<keyword evidence="6" id="KW-0249">Electron transport</keyword>
<dbReference type="Proteomes" id="UP001296104">
    <property type="component" value="Unassembled WGS sequence"/>
</dbReference>
<evidence type="ECO:0000256" key="2">
    <source>
        <dbReference type="ARBA" id="ARBA00010261"/>
    </source>
</evidence>
<comment type="subcellular location">
    <subcellularLocation>
        <location evidence="1">Mitochondrion inner membrane</location>
        <topology evidence="1">Peripheral membrane protein</topology>
        <orientation evidence="1">Matrix side</orientation>
    </subcellularLocation>
</comment>
<protein>
    <submittedName>
        <fullName evidence="9">Related to NADH-ubiquinone oxidoreductase</fullName>
    </submittedName>
</protein>
<keyword evidence="10" id="KW-1185">Reference proteome</keyword>
<evidence type="ECO:0000256" key="6">
    <source>
        <dbReference type="ARBA" id="ARBA00022982"/>
    </source>
</evidence>
<keyword evidence="7" id="KW-0496">Mitochondrion</keyword>
<dbReference type="InterPro" id="IPR006806">
    <property type="entry name" value="NDUFA5"/>
</dbReference>
<accession>A0AAI9EAY0</accession>
<evidence type="ECO:0000256" key="8">
    <source>
        <dbReference type="ARBA" id="ARBA00023136"/>
    </source>
</evidence>
<organism evidence="9 10">
    <name type="scientific">Lecanosticta acicola</name>
    <dbReference type="NCBI Taxonomy" id="111012"/>
    <lineage>
        <taxon>Eukaryota</taxon>
        <taxon>Fungi</taxon>
        <taxon>Dikarya</taxon>
        <taxon>Ascomycota</taxon>
        <taxon>Pezizomycotina</taxon>
        <taxon>Dothideomycetes</taxon>
        <taxon>Dothideomycetidae</taxon>
        <taxon>Mycosphaerellales</taxon>
        <taxon>Mycosphaerellaceae</taxon>
        <taxon>Lecanosticta</taxon>
    </lineage>
</organism>
<evidence type="ECO:0000256" key="3">
    <source>
        <dbReference type="ARBA" id="ARBA00022448"/>
    </source>
</evidence>
<dbReference type="PANTHER" id="PTHR12653">
    <property type="entry name" value="NADH-UBIQUINONE OXIDOREDUCTASE 13 KD-B SUBUNIT"/>
    <property type="match status" value="1"/>
</dbReference>
<sequence length="244" mass="27404">MRAAHRLLASVQRSTQFLQPGAPTGLAGLITHSSPRSTLLYTYHTTLEKLKQFPEHSVYRQSTEALTRHRIGIIESVKPAGLSEWQQRVNKLVEDHPEAFRKVPIQGTSGPGEFNIVWKDQALKEVKNKKDEDDAFIGEPQVEGIATEEERKGQAMMARDLEAEAAAIPRIESEPALTVEQVNEIESKIGAGLIEEIIQVAEGESKLVDIMLENKVWEDLEEKPQANQWSYFERDTHTGKTQAP</sequence>
<evidence type="ECO:0000256" key="4">
    <source>
        <dbReference type="ARBA" id="ARBA00022660"/>
    </source>
</evidence>
<keyword evidence="5" id="KW-0999">Mitochondrion inner membrane</keyword>
<keyword evidence="3" id="KW-0813">Transport</keyword>
<dbReference type="GO" id="GO:0005743">
    <property type="term" value="C:mitochondrial inner membrane"/>
    <property type="evidence" value="ECO:0007669"/>
    <property type="project" value="UniProtKB-SubCell"/>
</dbReference>
<keyword evidence="4" id="KW-0679">Respiratory chain</keyword>